<evidence type="ECO:0000256" key="1">
    <source>
        <dbReference type="ARBA" id="ARBA00022450"/>
    </source>
</evidence>
<dbReference type="InterPro" id="IPR050091">
    <property type="entry name" value="PKS_NRPS_Biosynth_Enz"/>
</dbReference>
<keyword evidence="4" id="KW-1185">Reference proteome</keyword>
<dbReference type="RefSeq" id="WP_211194835.1">
    <property type="nucleotide sequence ID" value="NZ_JABBJJ010000789.1"/>
</dbReference>
<dbReference type="Gene3D" id="3.40.366.10">
    <property type="entry name" value="Malonyl-Coenzyme A Acyl Carrier Protein, domain 2"/>
    <property type="match status" value="1"/>
</dbReference>
<dbReference type="SUPFAM" id="SSF52151">
    <property type="entry name" value="FabD/lysophospholipase-like"/>
    <property type="match status" value="1"/>
</dbReference>
<gene>
    <name evidence="3" type="ORF">HG543_54160</name>
</gene>
<dbReference type="EMBL" id="JABBJJ010000789">
    <property type="protein sequence ID" value="NMO23737.1"/>
    <property type="molecule type" value="Genomic_DNA"/>
</dbReference>
<organism evidence="3 4">
    <name type="scientific">Pyxidicoccus fallax</name>
    <dbReference type="NCBI Taxonomy" id="394095"/>
    <lineage>
        <taxon>Bacteria</taxon>
        <taxon>Pseudomonadati</taxon>
        <taxon>Myxococcota</taxon>
        <taxon>Myxococcia</taxon>
        <taxon>Myxococcales</taxon>
        <taxon>Cystobacterineae</taxon>
        <taxon>Myxococcaceae</taxon>
        <taxon>Pyxidicoccus</taxon>
    </lineage>
</organism>
<dbReference type="Gene3D" id="3.30.70.3290">
    <property type="match status" value="1"/>
</dbReference>
<reference evidence="3 4" key="1">
    <citation type="submission" date="2020-04" db="EMBL/GenBank/DDBJ databases">
        <title>Draft genome of Pyxidicoccus fallax type strain.</title>
        <authorList>
            <person name="Whitworth D.E."/>
        </authorList>
    </citation>
    <scope>NUCLEOTIDE SEQUENCE [LARGE SCALE GENOMIC DNA]</scope>
    <source>
        <strain evidence="3 4">DSM 14698</strain>
    </source>
</reference>
<feature type="non-terminal residue" evidence="3">
    <location>
        <position position="139"/>
    </location>
</feature>
<accession>A0A848M014</accession>
<dbReference type="GO" id="GO:0006633">
    <property type="term" value="P:fatty acid biosynthetic process"/>
    <property type="evidence" value="ECO:0007669"/>
    <property type="project" value="TreeGrafter"/>
</dbReference>
<name>A0A848M014_9BACT</name>
<protein>
    <submittedName>
        <fullName evidence="3">Beta-ketoacyl synthase</fullName>
    </submittedName>
</protein>
<dbReference type="GO" id="GO:0005737">
    <property type="term" value="C:cytoplasm"/>
    <property type="evidence" value="ECO:0007669"/>
    <property type="project" value="TreeGrafter"/>
</dbReference>
<dbReference type="GO" id="GO:0004312">
    <property type="term" value="F:fatty acid synthase activity"/>
    <property type="evidence" value="ECO:0007669"/>
    <property type="project" value="TreeGrafter"/>
</dbReference>
<evidence type="ECO:0000256" key="2">
    <source>
        <dbReference type="ARBA" id="ARBA00022553"/>
    </source>
</evidence>
<evidence type="ECO:0000313" key="3">
    <source>
        <dbReference type="EMBL" id="NMO23737.1"/>
    </source>
</evidence>
<dbReference type="PANTHER" id="PTHR43775">
    <property type="entry name" value="FATTY ACID SYNTHASE"/>
    <property type="match status" value="1"/>
</dbReference>
<keyword evidence="1" id="KW-0596">Phosphopantetheine</keyword>
<feature type="non-terminal residue" evidence="3">
    <location>
        <position position="1"/>
    </location>
</feature>
<dbReference type="AlphaFoldDB" id="A0A848M014"/>
<dbReference type="GO" id="GO:0005886">
    <property type="term" value="C:plasma membrane"/>
    <property type="evidence" value="ECO:0007669"/>
    <property type="project" value="TreeGrafter"/>
</dbReference>
<sequence>RHMRQPVRFIQSIQIAHQLGARVFLEMGPDAQLVACGQREYRDNAYWIASARRNKEAGDVLNQALLQLYAAGVALPWADLLAGDGQRIAAPCYPFDTERYSKERVSPACEPADAALSAGLEVASRAATALDLPRLEALK</sequence>
<dbReference type="PANTHER" id="PTHR43775:SF37">
    <property type="entry name" value="SI:DKEY-61P9.11"/>
    <property type="match status" value="1"/>
</dbReference>
<proteinExistence type="predicted"/>
<dbReference type="Proteomes" id="UP000518300">
    <property type="component" value="Unassembled WGS sequence"/>
</dbReference>
<dbReference type="GO" id="GO:0071770">
    <property type="term" value="P:DIM/DIP cell wall layer assembly"/>
    <property type="evidence" value="ECO:0007669"/>
    <property type="project" value="TreeGrafter"/>
</dbReference>
<keyword evidence="2" id="KW-0597">Phosphoprotein</keyword>
<dbReference type="InterPro" id="IPR016035">
    <property type="entry name" value="Acyl_Trfase/lysoPLipase"/>
</dbReference>
<evidence type="ECO:0000313" key="4">
    <source>
        <dbReference type="Proteomes" id="UP000518300"/>
    </source>
</evidence>
<dbReference type="InterPro" id="IPR001227">
    <property type="entry name" value="Ac_transferase_dom_sf"/>
</dbReference>
<comment type="caution">
    <text evidence="3">The sequence shown here is derived from an EMBL/GenBank/DDBJ whole genome shotgun (WGS) entry which is preliminary data.</text>
</comment>